<dbReference type="Pfam" id="PF01656">
    <property type="entry name" value="CbiA"/>
    <property type="match status" value="1"/>
</dbReference>
<dbReference type="InterPro" id="IPR002586">
    <property type="entry name" value="CobQ/CobB/MinD/ParA_Nub-bd_dom"/>
</dbReference>
<keyword evidence="4" id="KW-0808">Transferase</keyword>
<evidence type="ECO:0000256" key="2">
    <source>
        <dbReference type="ARBA" id="ARBA00022840"/>
    </source>
</evidence>
<reference evidence="4 5" key="1">
    <citation type="submission" date="2022-10" db="EMBL/GenBank/DDBJ databases">
        <title>Erythrobacter sp. sf7 Genome sequencing.</title>
        <authorList>
            <person name="Park S."/>
        </authorList>
    </citation>
    <scope>NUCLEOTIDE SEQUENCE [LARGE SCALE GENOMIC DNA]</scope>
    <source>
        <strain evidence="5">sf7</strain>
    </source>
</reference>
<keyword evidence="4" id="KW-0418">Kinase</keyword>
<keyword evidence="5" id="KW-1185">Reference proteome</keyword>
<keyword evidence="2" id="KW-0067">ATP-binding</keyword>
<gene>
    <name evidence="4" type="ORF">OIK40_03055</name>
</gene>
<dbReference type="InterPro" id="IPR050445">
    <property type="entry name" value="Bact_polysacc_biosynth/exp"/>
</dbReference>
<protein>
    <submittedName>
        <fullName evidence="4">CpsD/CapB family tyrosine-protein kinase</fullName>
    </submittedName>
</protein>
<dbReference type="InterPro" id="IPR005702">
    <property type="entry name" value="Wzc-like_C"/>
</dbReference>
<keyword evidence="1" id="KW-0547">Nucleotide-binding</keyword>
<dbReference type="Proteomes" id="UP001216558">
    <property type="component" value="Unassembled WGS sequence"/>
</dbReference>
<accession>A0ABT5JLI1</accession>
<comment type="caution">
    <text evidence="4">The sequence shown here is derived from an EMBL/GenBank/DDBJ whole genome shotgun (WGS) entry which is preliminary data.</text>
</comment>
<dbReference type="InterPro" id="IPR027417">
    <property type="entry name" value="P-loop_NTPase"/>
</dbReference>
<organism evidence="4 5">
    <name type="scientific">Erythrobacter fulvus</name>
    <dbReference type="NCBI Taxonomy" id="2987523"/>
    <lineage>
        <taxon>Bacteria</taxon>
        <taxon>Pseudomonadati</taxon>
        <taxon>Pseudomonadota</taxon>
        <taxon>Alphaproteobacteria</taxon>
        <taxon>Sphingomonadales</taxon>
        <taxon>Erythrobacteraceae</taxon>
        <taxon>Erythrobacter/Porphyrobacter group</taxon>
        <taxon>Erythrobacter</taxon>
    </lineage>
</organism>
<dbReference type="GO" id="GO:0016301">
    <property type="term" value="F:kinase activity"/>
    <property type="evidence" value="ECO:0007669"/>
    <property type="project" value="UniProtKB-KW"/>
</dbReference>
<evidence type="ECO:0000256" key="1">
    <source>
        <dbReference type="ARBA" id="ARBA00022741"/>
    </source>
</evidence>
<evidence type="ECO:0000259" key="3">
    <source>
        <dbReference type="Pfam" id="PF01656"/>
    </source>
</evidence>
<dbReference type="SUPFAM" id="SSF52540">
    <property type="entry name" value="P-loop containing nucleoside triphosphate hydrolases"/>
    <property type="match status" value="1"/>
</dbReference>
<dbReference type="CDD" id="cd05387">
    <property type="entry name" value="BY-kinase"/>
    <property type="match status" value="1"/>
</dbReference>
<dbReference type="EMBL" id="JAQQXQ010000002">
    <property type="protein sequence ID" value="MDC8753616.1"/>
    <property type="molecule type" value="Genomic_DNA"/>
</dbReference>
<feature type="domain" description="CobQ/CobB/MinD/ParA nucleotide binding" evidence="3">
    <location>
        <begin position="45"/>
        <end position="215"/>
    </location>
</feature>
<sequence>MIPMPEASPSLIGFSERDIRARPFKLLRTLLGRKLASEGYKIIGVTSPSPHAGKSFLASNLAAAMSRVASDKIVLADFDLQRATIAELFGIVDPPGITEYLLGEVDGLPSLVRGVEETNLVIAPSFVGGGNSAELLSGERLAELISGLRTFADDGLVICDLPPLFVSDDALIVAQHLDGIVLVVEQGVTTKRQLETSLQLLGSKKLIGTVFNRYWGGYGDLYGYTDDYGSYYK</sequence>
<dbReference type="PANTHER" id="PTHR32309:SF31">
    <property type="entry name" value="CAPSULAR EXOPOLYSACCHARIDE FAMILY"/>
    <property type="match status" value="1"/>
</dbReference>
<proteinExistence type="predicted"/>
<evidence type="ECO:0000313" key="4">
    <source>
        <dbReference type="EMBL" id="MDC8753616.1"/>
    </source>
</evidence>
<dbReference type="PANTHER" id="PTHR32309">
    <property type="entry name" value="TYROSINE-PROTEIN KINASE"/>
    <property type="match status" value="1"/>
</dbReference>
<dbReference type="Gene3D" id="3.40.50.300">
    <property type="entry name" value="P-loop containing nucleotide triphosphate hydrolases"/>
    <property type="match status" value="1"/>
</dbReference>
<name>A0ABT5JLI1_9SPHN</name>
<dbReference type="RefSeq" id="WP_273676115.1">
    <property type="nucleotide sequence ID" value="NZ_JAQQXQ010000002.1"/>
</dbReference>
<evidence type="ECO:0000313" key="5">
    <source>
        <dbReference type="Proteomes" id="UP001216558"/>
    </source>
</evidence>